<evidence type="ECO:0000313" key="7">
    <source>
        <dbReference type="EMBL" id="OLY81233.1"/>
    </source>
</evidence>
<dbReference type="SMART" id="SM00332">
    <property type="entry name" value="PP2Cc"/>
    <property type="match status" value="1"/>
</dbReference>
<evidence type="ECO:0000256" key="3">
    <source>
        <dbReference type="ARBA" id="ARBA00022912"/>
    </source>
</evidence>
<organism evidence="7 8">
    <name type="scientific">Smittium mucronatum</name>
    <dbReference type="NCBI Taxonomy" id="133383"/>
    <lineage>
        <taxon>Eukaryota</taxon>
        <taxon>Fungi</taxon>
        <taxon>Fungi incertae sedis</taxon>
        <taxon>Zoopagomycota</taxon>
        <taxon>Kickxellomycotina</taxon>
        <taxon>Harpellomycetes</taxon>
        <taxon>Harpellales</taxon>
        <taxon>Legeriomycetaceae</taxon>
        <taxon>Smittium</taxon>
    </lineage>
</organism>
<dbReference type="InterPro" id="IPR000222">
    <property type="entry name" value="PP2C_BS"/>
</dbReference>
<gene>
    <name evidence="7" type="ORF">AYI68_g4666</name>
</gene>
<dbReference type="EMBL" id="LSSL01002650">
    <property type="protein sequence ID" value="OLY81233.1"/>
    <property type="molecule type" value="Genomic_DNA"/>
</dbReference>
<keyword evidence="1" id="KW-0479">Metal-binding</keyword>
<dbReference type="SUPFAM" id="SSF81606">
    <property type="entry name" value="PP2C-like"/>
    <property type="match status" value="1"/>
</dbReference>
<dbReference type="AlphaFoldDB" id="A0A1R0GWF1"/>
<dbReference type="PANTHER" id="PTHR47992">
    <property type="entry name" value="PROTEIN PHOSPHATASE"/>
    <property type="match status" value="1"/>
</dbReference>
<dbReference type="SMART" id="SM00331">
    <property type="entry name" value="PP2C_SIG"/>
    <property type="match status" value="1"/>
</dbReference>
<evidence type="ECO:0000256" key="4">
    <source>
        <dbReference type="RuleBase" id="RU003465"/>
    </source>
</evidence>
<evidence type="ECO:0000259" key="6">
    <source>
        <dbReference type="PROSITE" id="PS51746"/>
    </source>
</evidence>
<dbReference type="GO" id="GO:0046872">
    <property type="term" value="F:metal ion binding"/>
    <property type="evidence" value="ECO:0007669"/>
    <property type="project" value="UniProtKB-KW"/>
</dbReference>
<name>A0A1R0GWF1_9FUNG</name>
<keyword evidence="8" id="KW-1185">Reference proteome</keyword>
<dbReference type="OrthoDB" id="416093at2759"/>
<dbReference type="InterPro" id="IPR036457">
    <property type="entry name" value="PPM-type-like_dom_sf"/>
</dbReference>
<accession>A0A1R0GWF1</accession>
<dbReference type="PROSITE" id="PS01032">
    <property type="entry name" value="PPM_1"/>
    <property type="match status" value="1"/>
</dbReference>
<dbReference type="GO" id="GO:0004722">
    <property type="term" value="F:protein serine/threonine phosphatase activity"/>
    <property type="evidence" value="ECO:0007669"/>
    <property type="project" value="InterPro"/>
</dbReference>
<proteinExistence type="inferred from homology"/>
<dbReference type="Pfam" id="PF00481">
    <property type="entry name" value="PP2C"/>
    <property type="match status" value="1"/>
</dbReference>
<dbReference type="InterPro" id="IPR015655">
    <property type="entry name" value="PP2C"/>
</dbReference>
<evidence type="ECO:0000256" key="1">
    <source>
        <dbReference type="ARBA" id="ARBA00022723"/>
    </source>
</evidence>
<comment type="similarity">
    <text evidence="4">Belongs to the PP2C family.</text>
</comment>
<dbReference type="Proteomes" id="UP000187455">
    <property type="component" value="Unassembled WGS sequence"/>
</dbReference>
<dbReference type="STRING" id="133383.A0A1R0GWF1"/>
<reference evidence="7 8" key="1">
    <citation type="journal article" date="2016" name="Mol. Biol. Evol.">
        <title>Genome-Wide Survey of Gut Fungi (Harpellales) Reveals the First Horizontally Transferred Ubiquitin Gene from a Mosquito Host.</title>
        <authorList>
            <person name="Wang Y."/>
            <person name="White M.M."/>
            <person name="Kvist S."/>
            <person name="Moncalvo J.M."/>
        </authorList>
    </citation>
    <scope>NUCLEOTIDE SEQUENCE [LARGE SCALE GENOMIC DNA]</scope>
    <source>
        <strain evidence="7 8">ALG-7-W6</strain>
    </source>
</reference>
<sequence length="627" mass="70106">MLNSLCKSNLRSICLKKNFNFVHSRFPSPHGFALKLKSPLQVKYYSSSLSDAKNPEKEPVFPYYVAYTEEGTVRVDTRKSPQLIGVKSSRGVRPYNQDRSIFRPIRIPGMVADRRDKGSAQAMFFSVFDGHGGEECSQFLLDNLHKEISSVRNQDLFSIVDGYRHLGERWANYVPETLKNMVDSYSKEKILHSFLTLEERLTLAFIKTDLMTSHFDWSPKTGSTACSVVVWDSEGLPFWSKDSTVQLTVANCGDSRAILCNTADGGLAQPLSNPHRPSLVEERSRLEKYGAIFSIDSYGEERAMSMVANTRAFGDWLVKPFGIIAEPEIISLSVSGTDAAFLVIASDGITDVLTDQEIVDIAKGCPTAEKAAEKIYIAAETLNSQDNMTVIVVRLAGWDVPTLADLTKDFRLERMKNAEEMEKFRGSITTNTDRLESEYKDFLSSSKSKNDSNKKPSLVSPDKLLYKIFNLKSNKKFFSDKTNSISSLSGNGFTHSPDKNKLSIRVIEDRLASLKAKLTLKLLGEDIILNPNDSSDILPIDQAMKMSIKVLGKSDQLQGDPNKPTQKHGDVTETKKSFSLDQNKYNSMNSFHSKSAHLKYNILISLDELKRAWKLLGISSIQTGSKD</sequence>
<evidence type="ECO:0000313" key="8">
    <source>
        <dbReference type="Proteomes" id="UP000187455"/>
    </source>
</evidence>
<dbReference type="Gene3D" id="3.60.40.10">
    <property type="entry name" value="PPM-type phosphatase domain"/>
    <property type="match status" value="1"/>
</dbReference>
<evidence type="ECO:0000256" key="5">
    <source>
        <dbReference type="SAM" id="MobiDB-lite"/>
    </source>
</evidence>
<feature type="region of interest" description="Disordered" evidence="5">
    <location>
        <begin position="553"/>
        <end position="575"/>
    </location>
</feature>
<keyword evidence="3 4" id="KW-0904">Protein phosphatase</keyword>
<feature type="domain" description="PPM-type phosphatase" evidence="6">
    <location>
        <begin position="83"/>
        <end position="395"/>
    </location>
</feature>
<dbReference type="PROSITE" id="PS51746">
    <property type="entry name" value="PPM_2"/>
    <property type="match status" value="1"/>
</dbReference>
<comment type="caution">
    <text evidence="7">The sequence shown here is derived from an EMBL/GenBank/DDBJ whole genome shotgun (WGS) entry which is preliminary data.</text>
</comment>
<keyword evidence="2 4" id="KW-0378">Hydrolase</keyword>
<protein>
    <submittedName>
        <fullName evidence="7">Protein phosphatase 2C-like protein</fullName>
    </submittedName>
</protein>
<evidence type="ECO:0000256" key="2">
    <source>
        <dbReference type="ARBA" id="ARBA00022801"/>
    </source>
</evidence>
<dbReference type="CDD" id="cd00143">
    <property type="entry name" value="PP2Cc"/>
    <property type="match status" value="1"/>
</dbReference>
<dbReference type="InterPro" id="IPR001932">
    <property type="entry name" value="PPM-type_phosphatase-like_dom"/>
</dbReference>